<keyword evidence="2" id="KW-0479">Metal-binding</keyword>
<keyword evidence="7" id="KW-0238">DNA-binding</keyword>
<evidence type="ECO:0000256" key="8">
    <source>
        <dbReference type="ARBA" id="ARBA00023163"/>
    </source>
</evidence>
<keyword evidence="6" id="KW-0805">Transcription regulation</keyword>
<feature type="domain" description="C2H2-type" evidence="11">
    <location>
        <begin position="178"/>
        <end position="206"/>
    </location>
</feature>
<dbReference type="InterPro" id="IPR013087">
    <property type="entry name" value="Znf_C2H2_type"/>
</dbReference>
<comment type="subcellular location">
    <subcellularLocation>
        <location evidence="1">Nucleus</location>
    </subcellularLocation>
</comment>
<dbReference type="PROSITE" id="PS50157">
    <property type="entry name" value="ZINC_FINGER_C2H2_2"/>
    <property type="match status" value="11"/>
</dbReference>
<dbReference type="FunFam" id="3.30.160.60:FF:000325">
    <property type="entry name" value="ZFP90 zinc finger protein"/>
    <property type="match status" value="1"/>
</dbReference>
<dbReference type="Pfam" id="PF00096">
    <property type="entry name" value="zf-C2H2"/>
    <property type="match status" value="4"/>
</dbReference>
<dbReference type="SUPFAM" id="SSF57667">
    <property type="entry name" value="beta-beta-alpha zinc fingers"/>
    <property type="match status" value="7"/>
</dbReference>
<evidence type="ECO:0000313" key="13">
    <source>
        <dbReference type="Proteomes" id="UP000683360"/>
    </source>
</evidence>
<evidence type="ECO:0000313" key="12">
    <source>
        <dbReference type="EMBL" id="CAG2213147.1"/>
    </source>
</evidence>
<keyword evidence="9" id="KW-0539">Nucleus</keyword>
<dbReference type="AlphaFoldDB" id="A0A8S3S3M5"/>
<dbReference type="Proteomes" id="UP000683360">
    <property type="component" value="Unassembled WGS sequence"/>
</dbReference>
<accession>A0A8S3S3M5</accession>
<evidence type="ECO:0000256" key="6">
    <source>
        <dbReference type="ARBA" id="ARBA00023015"/>
    </source>
</evidence>
<reference evidence="12" key="1">
    <citation type="submission" date="2021-03" db="EMBL/GenBank/DDBJ databases">
        <authorList>
            <person name="Bekaert M."/>
        </authorList>
    </citation>
    <scope>NUCLEOTIDE SEQUENCE</scope>
</reference>
<dbReference type="PROSITE" id="PS00028">
    <property type="entry name" value="ZINC_FINGER_C2H2_1"/>
    <property type="match status" value="10"/>
</dbReference>
<evidence type="ECO:0000256" key="7">
    <source>
        <dbReference type="ARBA" id="ARBA00023125"/>
    </source>
</evidence>
<evidence type="ECO:0000256" key="3">
    <source>
        <dbReference type="ARBA" id="ARBA00022737"/>
    </source>
</evidence>
<feature type="domain" description="C2H2-type" evidence="11">
    <location>
        <begin position="305"/>
        <end position="329"/>
    </location>
</feature>
<name>A0A8S3S3M5_MYTED</name>
<dbReference type="OrthoDB" id="6077226at2759"/>
<dbReference type="GO" id="GO:0000981">
    <property type="term" value="F:DNA-binding transcription factor activity, RNA polymerase II-specific"/>
    <property type="evidence" value="ECO:0007669"/>
    <property type="project" value="TreeGrafter"/>
</dbReference>
<dbReference type="EMBL" id="CAJPWZ010001335">
    <property type="protein sequence ID" value="CAG2213147.1"/>
    <property type="molecule type" value="Genomic_DNA"/>
</dbReference>
<comment type="caution">
    <text evidence="12">The sequence shown here is derived from an EMBL/GenBank/DDBJ whole genome shotgun (WGS) entry which is preliminary data.</text>
</comment>
<feature type="domain" description="C2H2-type" evidence="11">
    <location>
        <begin position="271"/>
        <end position="299"/>
    </location>
</feature>
<dbReference type="FunFam" id="3.30.160.60:FF:000202">
    <property type="entry name" value="Zinc finger protein 574"/>
    <property type="match status" value="1"/>
</dbReference>
<dbReference type="Gene3D" id="3.30.160.60">
    <property type="entry name" value="Classic Zinc Finger"/>
    <property type="match status" value="8"/>
</dbReference>
<dbReference type="Pfam" id="PF12874">
    <property type="entry name" value="zf-met"/>
    <property type="match status" value="2"/>
</dbReference>
<protein>
    <submittedName>
        <fullName evidence="12">KRAB</fullName>
    </submittedName>
</protein>
<dbReference type="GO" id="GO:0005634">
    <property type="term" value="C:nucleus"/>
    <property type="evidence" value="ECO:0007669"/>
    <property type="project" value="UniProtKB-SubCell"/>
</dbReference>
<dbReference type="GO" id="GO:0008270">
    <property type="term" value="F:zinc ion binding"/>
    <property type="evidence" value="ECO:0007669"/>
    <property type="project" value="UniProtKB-KW"/>
</dbReference>
<feature type="domain" description="C2H2-type" evidence="11">
    <location>
        <begin position="93"/>
        <end position="115"/>
    </location>
</feature>
<evidence type="ECO:0000256" key="5">
    <source>
        <dbReference type="ARBA" id="ARBA00022833"/>
    </source>
</evidence>
<dbReference type="GO" id="GO:0003677">
    <property type="term" value="F:DNA binding"/>
    <property type="evidence" value="ECO:0007669"/>
    <property type="project" value="UniProtKB-KW"/>
</dbReference>
<keyword evidence="8" id="KW-0804">Transcription</keyword>
<organism evidence="12 13">
    <name type="scientific">Mytilus edulis</name>
    <name type="common">Blue mussel</name>
    <dbReference type="NCBI Taxonomy" id="6550"/>
    <lineage>
        <taxon>Eukaryota</taxon>
        <taxon>Metazoa</taxon>
        <taxon>Spiralia</taxon>
        <taxon>Lophotrochozoa</taxon>
        <taxon>Mollusca</taxon>
        <taxon>Bivalvia</taxon>
        <taxon>Autobranchia</taxon>
        <taxon>Pteriomorphia</taxon>
        <taxon>Mytilida</taxon>
        <taxon>Mytiloidea</taxon>
        <taxon>Mytilidae</taxon>
        <taxon>Mytilinae</taxon>
        <taxon>Mytilus</taxon>
    </lineage>
</organism>
<dbReference type="InterPro" id="IPR036236">
    <property type="entry name" value="Znf_C2H2_sf"/>
</dbReference>
<feature type="domain" description="C2H2-type" evidence="11">
    <location>
        <begin position="210"/>
        <end position="238"/>
    </location>
</feature>
<feature type="domain" description="C2H2-type" evidence="11">
    <location>
        <begin position="243"/>
        <end position="270"/>
    </location>
</feature>
<dbReference type="Pfam" id="PF13894">
    <property type="entry name" value="zf-C2H2_4"/>
    <property type="match status" value="1"/>
</dbReference>
<dbReference type="SMART" id="SM00355">
    <property type="entry name" value="ZnF_C2H2"/>
    <property type="match status" value="13"/>
</dbReference>
<dbReference type="GO" id="GO:0032502">
    <property type="term" value="P:developmental process"/>
    <property type="evidence" value="ECO:0007669"/>
    <property type="project" value="UniProtKB-ARBA"/>
</dbReference>
<feature type="domain" description="C2H2-type" evidence="11">
    <location>
        <begin position="38"/>
        <end position="65"/>
    </location>
</feature>
<evidence type="ECO:0000256" key="10">
    <source>
        <dbReference type="PROSITE-ProRule" id="PRU00042"/>
    </source>
</evidence>
<evidence type="ECO:0000256" key="2">
    <source>
        <dbReference type="ARBA" id="ARBA00022723"/>
    </source>
</evidence>
<feature type="domain" description="C2H2-type" evidence="11">
    <location>
        <begin position="150"/>
        <end position="178"/>
    </location>
</feature>
<feature type="domain" description="C2H2-type" evidence="11">
    <location>
        <begin position="120"/>
        <end position="147"/>
    </location>
</feature>
<keyword evidence="13" id="KW-1185">Reference proteome</keyword>
<proteinExistence type="predicted"/>
<keyword evidence="5" id="KW-0862">Zinc</keyword>
<keyword evidence="3" id="KW-0677">Repeat</keyword>
<keyword evidence="4 10" id="KW-0863">Zinc-finger</keyword>
<feature type="domain" description="C2H2-type" evidence="11">
    <location>
        <begin position="8"/>
        <end position="35"/>
    </location>
</feature>
<feature type="domain" description="C2H2-type" evidence="11">
    <location>
        <begin position="360"/>
        <end position="387"/>
    </location>
</feature>
<evidence type="ECO:0000256" key="4">
    <source>
        <dbReference type="ARBA" id="ARBA00022771"/>
    </source>
</evidence>
<gene>
    <name evidence="12" type="ORF">MEDL_27075</name>
</gene>
<dbReference type="PANTHER" id="PTHR24394">
    <property type="entry name" value="ZINC FINGER PROTEIN"/>
    <property type="match status" value="1"/>
</dbReference>
<dbReference type="PANTHER" id="PTHR24394:SF29">
    <property type="entry name" value="MYONEURIN"/>
    <property type="match status" value="1"/>
</dbReference>
<sequence length="528" mass="61427">MHAENLVHTCRNCGKSFNQRYNLFIHMKYHYNQIPRPFACKECGKTFTSKHRLFVHQQTHSTDKFTCSICGKELLTSEGRRNHYRTSCQRKRHACEICGHKFHSPSELDAHSITHERQFFECSLCNKKYSTYKLLERHEKIHTGNYDRPVTCHLCHKFFFRLSVLKRHIKEVHSSTTYSCDICGTKTKSEKNLKLHFKRIHSTRSGEKKFNCTVCDKKFSFKTCLVDHFRRCHTDPENVKYPYTCHICKKGFFVKAIYEGHLNTHFGKRPFSCQYCPKSYCNIYYLNIHTKRTHSGRKVCKPKPFECEFCGKMFDYKSTRKEHIRKHTGYYCPFVCSICGKTLKSKLSYKMHQTHIPRPFHCGICQARYSSNKALVKHMKSHEKELPAPKIKVEDETIGQKTRLVGFEEHIASSNKFKNLATVQPNFTVSTIIDGHDLQEFSISNAKSGLTSSTLPNPTVKTEQPARYIPFNSHHEEDSNLNSTTSNVLMLNKIGSFKVSAESLKEILSGKQVLSLVKRENATKKENQ</sequence>
<evidence type="ECO:0000256" key="9">
    <source>
        <dbReference type="ARBA" id="ARBA00023242"/>
    </source>
</evidence>
<evidence type="ECO:0000259" key="11">
    <source>
        <dbReference type="PROSITE" id="PS50157"/>
    </source>
</evidence>
<evidence type="ECO:0000256" key="1">
    <source>
        <dbReference type="ARBA" id="ARBA00004123"/>
    </source>
</evidence>